<accession>A0A914N869</accession>
<keyword evidence="1" id="KW-1185">Reference proteome</keyword>
<organism evidence="1 2">
    <name type="scientific">Meloidogyne incognita</name>
    <name type="common">Southern root-knot nematode worm</name>
    <name type="synonym">Oxyuris incognita</name>
    <dbReference type="NCBI Taxonomy" id="6306"/>
    <lineage>
        <taxon>Eukaryota</taxon>
        <taxon>Metazoa</taxon>
        <taxon>Ecdysozoa</taxon>
        <taxon>Nematoda</taxon>
        <taxon>Chromadorea</taxon>
        <taxon>Rhabditida</taxon>
        <taxon>Tylenchina</taxon>
        <taxon>Tylenchomorpha</taxon>
        <taxon>Tylenchoidea</taxon>
        <taxon>Meloidogynidae</taxon>
        <taxon>Meloidogyninae</taxon>
        <taxon>Meloidogyne</taxon>
        <taxon>Meloidogyne incognita group</taxon>
    </lineage>
</organism>
<evidence type="ECO:0000313" key="1">
    <source>
        <dbReference type="Proteomes" id="UP000887563"/>
    </source>
</evidence>
<dbReference type="WBParaSite" id="Minc3s04493g36399">
    <property type="protein sequence ID" value="Minc3s04493g36399"/>
    <property type="gene ID" value="Minc3s04493g36399"/>
</dbReference>
<reference evidence="2" key="1">
    <citation type="submission" date="2022-11" db="UniProtKB">
        <authorList>
            <consortium name="WormBaseParasite"/>
        </authorList>
    </citation>
    <scope>IDENTIFICATION</scope>
</reference>
<dbReference type="Proteomes" id="UP000887563">
    <property type="component" value="Unplaced"/>
</dbReference>
<proteinExistence type="predicted"/>
<sequence>MFKRLFGKNKSKSEVVHKASPSNYVHHELYDGSEAASNTSSEASTSYGGPTTCPCGEYYRDEFKSPLIAYNDGIELNLNVRMKDSIDSGTHGTQTCLSDSKAYCKMHFTQQGIAFITARHSL</sequence>
<name>A0A914N869_MELIC</name>
<protein>
    <submittedName>
        <fullName evidence="2">Uncharacterized protein</fullName>
    </submittedName>
</protein>
<evidence type="ECO:0000313" key="2">
    <source>
        <dbReference type="WBParaSite" id="Minc3s04493g36399"/>
    </source>
</evidence>
<dbReference type="AlphaFoldDB" id="A0A914N869"/>